<sequence>MHEDNQFGRCGWTLLWIFDHIFHRAFLSLPCPSLGYRRRNREERISNNWFYYGNDVHINLLCAFASSIGYTLYNNCPSSTVSFVSFHLEQSQTLFDYGSTTRKSK</sequence>
<reference evidence="1 2" key="1">
    <citation type="journal article" date="2018" name="Sci. Data">
        <title>The draft genome sequence of cork oak.</title>
        <authorList>
            <person name="Ramos A.M."/>
            <person name="Usie A."/>
            <person name="Barbosa P."/>
            <person name="Barros P.M."/>
            <person name="Capote T."/>
            <person name="Chaves I."/>
            <person name="Simoes F."/>
            <person name="Abreu I."/>
            <person name="Carrasquinho I."/>
            <person name="Faro C."/>
            <person name="Guimaraes J.B."/>
            <person name="Mendonca D."/>
            <person name="Nobrega F."/>
            <person name="Rodrigues L."/>
            <person name="Saibo N.J.M."/>
            <person name="Varela M.C."/>
            <person name="Egas C."/>
            <person name="Matos J."/>
            <person name="Miguel C.M."/>
            <person name="Oliveira M.M."/>
            <person name="Ricardo C.P."/>
            <person name="Goncalves S."/>
        </authorList>
    </citation>
    <scope>NUCLEOTIDE SEQUENCE [LARGE SCALE GENOMIC DNA]</scope>
    <source>
        <strain evidence="2">cv. HL8</strain>
    </source>
</reference>
<gene>
    <name evidence="1" type="ORF">CFP56_018900</name>
</gene>
<proteinExistence type="predicted"/>
<dbReference type="EMBL" id="PKMF04000294">
    <property type="protein sequence ID" value="KAK7838946.1"/>
    <property type="molecule type" value="Genomic_DNA"/>
</dbReference>
<comment type="caution">
    <text evidence="1">The sequence shown here is derived from an EMBL/GenBank/DDBJ whole genome shotgun (WGS) entry which is preliminary data.</text>
</comment>
<accession>A0AAW0KKF6</accession>
<keyword evidence="2" id="KW-1185">Reference proteome</keyword>
<dbReference type="Proteomes" id="UP000237347">
    <property type="component" value="Unassembled WGS sequence"/>
</dbReference>
<name>A0AAW0KKF6_QUESU</name>
<evidence type="ECO:0000313" key="1">
    <source>
        <dbReference type="EMBL" id="KAK7838946.1"/>
    </source>
</evidence>
<protein>
    <submittedName>
        <fullName evidence="1">Uncharacterized protein</fullName>
    </submittedName>
</protein>
<evidence type="ECO:0000313" key="2">
    <source>
        <dbReference type="Proteomes" id="UP000237347"/>
    </source>
</evidence>
<dbReference type="AlphaFoldDB" id="A0AAW0KKF6"/>
<organism evidence="1 2">
    <name type="scientific">Quercus suber</name>
    <name type="common">Cork oak</name>
    <dbReference type="NCBI Taxonomy" id="58331"/>
    <lineage>
        <taxon>Eukaryota</taxon>
        <taxon>Viridiplantae</taxon>
        <taxon>Streptophyta</taxon>
        <taxon>Embryophyta</taxon>
        <taxon>Tracheophyta</taxon>
        <taxon>Spermatophyta</taxon>
        <taxon>Magnoliopsida</taxon>
        <taxon>eudicotyledons</taxon>
        <taxon>Gunneridae</taxon>
        <taxon>Pentapetalae</taxon>
        <taxon>rosids</taxon>
        <taxon>fabids</taxon>
        <taxon>Fagales</taxon>
        <taxon>Fagaceae</taxon>
        <taxon>Quercus</taxon>
    </lineage>
</organism>